<name>A0A9E8SP44_9BACT</name>
<keyword evidence="1" id="KW-0812">Transmembrane</keyword>
<dbReference type="RefSeq" id="WP_244821408.1">
    <property type="nucleotide sequence ID" value="NZ_CP112998.1"/>
</dbReference>
<proteinExistence type="predicted"/>
<organism evidence="2 3">
    <name type="scientific">Dyadobacter pollutisoli</name>
    <dbReference type="NCBI Taxonomy" id="2910158"/>
    <lineage>
        <taxon>Bacteria</taxon>
        <taxon>Pseudomonadati</taxon>
        <taxon>Bacteroidota</taxon>
        <taxon>Cytophagia</taxon>
        <taxon>Cytophagales</taxon>
        <taxon>Spirosomataceae</taxon>
        <taxon>Dyadobacter</taxon>
    </lineage>
</organism>
<keyword evidence="3" id="KW-1185">Reference proteome</keyword>
<evidence type="ECO:0000313" key="2">
    <source>
        <dbReference type="EMBL" id="WAC11477.1"/>
    </source>
</evidence>
<feature type="transmembrane region" description="Helical" evidence="1">
    <location>
        <begin position="6"/>
        <end position="26"/>
    </location>
</feature>
<accession>A0A9E8SP44</accession>
<sequence>MGFGFNLFFVFILVPLIGILLVTWLLTRKKIFGKLFGIVWLGIFGLALFSGFIQWLTAKTKLEKKDYYGQYIVNRDYFPGKQADWQYNNFRFEIKENDSIYFYVTNKEKILRRYEGTITTTKPYLYRSERLIINMKQPTHHIMTSYPTTYRSAWSFYLVFFSPKFNNVYFKKGKWKPLDN</sequence>
<feature type="transmembrane region" description="Helical" evidence="1">
    <location>
        <begin position="38"/>
        <end position="56"/>
    </location>
</feature>
<gene>
    <name evidence="2" type="ORF">ON006_27570</name>
</gene>
<dbReference type="KEGG" id="dpf:ON006_27570"/>
<reference evidence="2" key="1">
    <citation type="submission" date="2022-11" db="EMBL/GenBank/DDBJ databases">
        <title>Dyadobacter pollutisoli sp. nov., isolated from plastic dumped soil.</title>
        <authorList>
            <person name="Kim J.M."/>
            <person name="Kim K.R."/>
            <person name="Lee J.K."/>
            <person name="Hao L."/>
            <person name="Jeon C.O."/>
        </authorList>
    </citation>
    <scope>NUCLEOTIDE SEQUENCE</scope>
    <source>
        <strain evidence="2">U1</strain>
    </source>
</reference>
<dbReference type="EMBL" id="CP112998">
    <property type="protein sequence ID" value="WAC11477.1"/>
    <property type="molecule type" value="Genomic_DNA"/>
</dbReference>
<keyword evidence="1" id="KW-1133">Transmembrane helix</keyword>
<evidence type="ECO:0000256" key="1">
    <source>
        <dbReference type="SAM" id="Phobius"/>
    </source>
</evidence>
<keyword evidence="1" id="KW-0472">Membrane</keyword>
<dbReference type="AlphaFoldDB" id="A0A9E8SP44"/>
<dbReference type="Proteomes" id="UP001164653">
    <property type="component" value="Chromosome"/>
</dbReference>
<evidence type="ECO:0000313" key="3">
    <source>
        <dbReference type="Proteomes" id="UP001164653"/>
    </source>
</evidence>
<protein>
    <submittedName>
        <fullName evidence="2">Uncharacterized protein</fullName>
    </submittedName>
</protein>